<keyword evidence="7" id="KW-0679">Respiratory chain</keyword>
<dbReference type="AlphaFoldDB" id="A0A401SGR6"/>
<evidence type="ECO:0000256" key="2">
    <source>
        <dbReference type="ARBA" id="ARBA00004298"/>
    </source>
</evidence>
<keyword evidence="11" id="KW-1133">Transmembrane helix</keyword>
<protein>
    <recommendedName>
        <fullName evidence="5">NADH dehydrogenase [ubiquinone] 1 beta subcomplex subunit 6</fullName>
    </recommendedName>
    <alternativeName>
        <fullName evidence="16">Complex I-B17</fullName>
    </alternativeName>
    <alternativeName>
        <fullName evidence="15">NADH-ubiquinone oxidoreductase B17 subunit</fullName>
    </alternativeName>
</protein>
<dbReference type="Pfam" id="PF09782">
    <property type="entry name" value="NDUF_B6"/>
    <property type="match status" value="1"/>
</dbReference>
<evidence type="ECO:0000256" key="13">
    <source>
        <dbReference type="ARBA" id="ARBA00023128"/>
    </source>
</evidence>
<evidence type="ECO:0000256" key="3">
    <source>
        <dbReference type="ARBA" id="ARBA00007771"/>
    </source>
</evidence>
<keyword evidence="10" id="KW-0249">Electron transport</keyword>
<organism evidence="17 18">
    <name type="scientific">Chiloscyllium punctatum</name>
    <name type="common">Brownbanded bambooshark</name>
    <name type="synonym">Hemiscyllium punctatum</name>
    <dbReference type="NCBI Taxonomy" id="137246"/>
    <lineage>
        <taxon>Eukaryota</taxon>
        <taxon>Metazoa</taxon>
        <taxon>Chordata</taxon>
        <taxon>Craniata</taxon>
        <taxon>Vertebrata</taxon>
        <taxon>Chondrichthyes</taxon>
        <taxon>Elasmobranchii</taxon>
        <taxon>Galeomorphii</taxon>
        <taxon>Galeoidea</taxon>
        <taxon>Orectolobiformes</taxon>
        <taxon>Hemiscylliidae</taxon>
        <taxon>Chiloscyllium</taxon>
    </lineage>
</organism>
<evidence type="ECO:0000256" key="16">
    <source>
        <dbReference type="ARBA" id="ARBA00030214"/>
    </source>
</evidence>
<dbReference type="Proteomes" id="UP000287033">
    <property type="component" value="Unassembled WGS sequence"/>
</dbReference>
<keyword evidence="9" id="KW-0999">Mitochondrion inner membrane</keyword>
<reference evidence="17 18" key="1">
    <citation type="journal article" date="2018" name="Nat. Ecol. Evol.">
        <title>Shark genomes provide insights into elasmobranch evolution and the origin of vertebrates.</title>
        <authorList>
            <person name="Hara Y"/>
            <person name="Yamaguchi K"/>
            <person name="Onimaru K"/>
            <person name="Kadota M"/>
            <person name="Koyanagi M"/>
            <person name="Keeley SD"/>
            <person name="Tatsumi K"/>
            <person name="Tanaka K"/>
            <person name="Motone F"/>
            <person name="Kageyama Y"/>
            <person name="Nozu R"/>
            <person name="Adachi N"/>
            <person name="Nishimura O"/>
            <person name="Nakagawa R"/>
            <person name="Tanegashima C"/>
            <person name="Kiyatake I"/>
            <person name="Matsumoto R"/>
            <person name="Murakumo K"/>
            <person name="Nishida K"/>
            <person name="Terakita A"/>
            <person name="Kuratani S"/>
            <person name="Sato K"/>
            <person name="Hyodo S Kuraku.S."/>
        </authorList>
    </citation>
    <scope>NUCLEOTIDE SEQUENCE [LARGE SCALE GENOMIC DNA]</scope>
</reference>
<gene>
    <name evidence="17" type="ORF">chiPu_0008049</name>
</gene>
<evidence type="ECO:0000256" key="1">
    <source>
        <dbReference type="ARBA" id="ARBA00003195"/>
    </source>
</evidence>
<evidence type="ECO:0000256" key="6">
    <source>
        <dbReference type="ARBA" id="ARBA00022448"/>
    </source>
</evidence>
<evidence type="ECO:0000256" key="4">
    <source>
        <dbReference type="ARBA" id="ARBA00011533"/>
    </source>
</evidence>
<evidence type="ECO:0000256" key="15">
    <source>
        <dbReference type="ARBA" id="ARBA00029949"/>
    </source>
</evidence>
<evidence type="ECO:0000256" key="5">
    <source>
        <dbReference type="ARBA" id="ARBA00018675"/>
    </source>
</evidence>
<evidence type="ECO:0000256" key="11">
    <source>
        <dbReference type="ARBA" id="ARBA00022989"/>
    </source>
</evidence>
<comment type="subunit">
    <text evidence="4">Complex I is composed of 45 different subunits.</text>
</comment>
<evidence type="ECO:0000313" key="17">
    <source>
        <dbReference type="EMBL" id="GCC29606.1"/>
    </source>
</evidence>
<sequence length="119" mass="13914">MLQTKHELKVDKTPGSDEIHPRILKEWTTPGLQRQFLDPDNNNNSWLGVVTYKTYFAGWWTLTRLLIPAWIIHYYVKYHVATKPYGIVSVKPRIFPGDRILETGEVIPPIQEDEHNGHH</sequence>
<keyword evidence="18" id="KW-1185">Reference proteome</keyword>
<dbReference type="OrthoDB" id="5824032at2759"/>
<keyword evidence="8" id="KW-0812">Transmembrane</keyword>
<comment type="subcellular location">
    <subcellularLocation>
        <location evidence="2">Mitochondrion inner membrane</location>
        <topology evidence="2">Single-pass membrane protein</topology>
        <orientation evidence="2">Matrix side</orientation>
    </subcellularLocation>
</comment>
<comment type="caution">
    <text evidence="17">The sequence shown here is derived from an EMBL/GenBank/DDBJ whole genome shotgun (WGS) entry which is preliminary data.</text>
</comment>
<comment type="function">
    <text evidence="1">Accessory subunit of the mitochondrial membrane respiratory chain NADH dehydrogenase (Complex I), that is believed not to be involved in catalysis. Complex I functions in the transfer of electrons from NADH to the respiratory chain. The immediate electron acceptor for the enzyme is believed to be ubiquinone.</text>
</comment>
<keyword evidence="6" id="KW-0813">Transport</keyword>
<keyword evidence="13" id="KW-0496">Mitochondrion</keyword>
<name>A0A401SGR6_CHIPU</name>
<evidence type="ECO:0000256" key="12">
    <source>
        <dbReference type="ARBA" id="ARBA00022990"/>
    </source>
</evidence>
<dbReference type="GO" id="GO:0005743">
    <property type="term" value="C:mitochondrial inner membrane"/>
    <property type="evidence" value="ECO:0007669"/>
    <property type="project" value="UniProtKB-SubCell"/>
</dbReference>
<dbReference type="STRING" id="137246.A0A401SGR6"/>
<dbReference type="OMA" id="EDEHNGH"/>
<evidence type="ECO:0000313" key="18">
    <source>
        <dbReference type="Proteomes" id="UP000287033"/>
    </source>
</evidence>
<proteinExistence type="inferred from homology"/>
<evidence type="ECO:0000256" key="7">
    <source>
        <dbReference type="ARBA" id="ARBA00022660"/>
    </source>
</evidence>
<evidence type="ECO:0000256" key="10">
    <source>
        <dbReference type="ARBA" id="ARBA00022982"/>
    </source>
</evidence>
<accession>A0A401SGR6</accession>
<keyword evidence="14" id="KW-0472">Membrane</keyword>
<keyword evidence="12" id="KW-0007">Acetylation</keyword>
<dbReference type="InterPro" id="IPR019174">
    <property type="entry name" value="NADH_DH_b-subcmplx_su6"/>
</dbReference>
<evidence type="ECO:0000256" key="9">
    <source>
        <dbReference type="ARBA" id="ARBA00022792"/>
    </source>
</evidence>
<comment type="similarity">
    <text evidence="3">Belongs to the complex I NDUFB6 subunit family.</text>
</comment>
<dbReference type="PANTHER" id="PTHR15083:SF0">
    <property type="entry name" value="NADH DEHYDROGENASE [UBIQUINONE] 1 BETA SUBCOMPLEX SUBUNIT 6"/>
    <property type="match status" value="1"/>
</dbReference>
<dbReference type="EMBL" id="BEZZ01000259">
    <property type="protein sequence ID" value="GCC29606.1"/>
    <property type="molecule type" value="Genomic_DNA"/>
</dbReference>
<evidence type="ECO:0000256" key="14">
    <source>
        <dbReference type="ARBA" id="ARBA00023136"/>
    </source>
</evidence>
<dbReference type="GO" id="GO:0006120">
    <property type="term" value="P:mitochondrial electron transport, NADH to ubiquinone"/>
    <property type="evidence" value="ECO:0007669"/>
    <property type="project" value="InterPro"/>
</dbReference>
<evidence type="ECO:0000256" key="8">
    <source>
        <dbReference type="ARBA" id="ARBA00022692"/>
    </source>
</evidence>
<dbReference type="PANTHER" id="PTHR15083">
    <property type="entry name" value="NADH DEHYDROGENASE [UBIQUINONE] 1 BETA SUBCOMPLEX SUBUNIT 6"/>
    <property type="match status" value="1"/>
</dbReference>